<dbReference type="Pfam" id="PF01555">
    <property type="entry name" value="N6_N4_Mtase"/>
    <property type="match status" value="1"/>
</dbReference>
<comment type="similarity">
    <text evidence="1">Belongs to the N(4)/N(6)-methyltransferase family.</text>
</comment>
<dbReference type="Gene3D" id="3.40.50.150">
    <property type="entry name" value="Vaccinia Virus protein VP39"/>
    <property type="match status" value="1"/>
</dbReference>
<dbReference type="EMBL" id="JAVDWA010000010">
    <property type="protein sequence ID" value="MDR7074743.1"/>
    <property type="molecule type" value="Genomic_DNA"/>
</dbReference>
<keyword evidence="4" id="KW-0949">S-adenosyl-L-methionine</keyword>
<evidence type="ECO:0000256" key="2">
    <source>
        <dbReference type="ARBA" id="ARBA00022603"/>
    </source>
</evidence>
<sequence>MSTQLNNFIKTLEEMFQFDQADLDFGIYRIMNQKREEVTHFLHEDLVPQVKESLGKYKNADIETIKQEILKLENQLSEMGVAKESSEKYQTLTKQLNQGVDITALENEVYSDLSNFFKRYYHEGDFISLRRYKRDVYSIPYEGEETKLHWANADQYYVKSSEFFHDYTFTLPSGKKVHFKIVKAGTELNNNKAQEGKERRFILMNDAPLIEETGELTIKFEYKPDEKKRTREKINEETIESIISHEGFKNWIEELKTVSPTEKNKNRTLIEKHLNDYTAKNSFDYFIHKDLGSFLRRELDFYIKNEVMHLDDLDTENEKRFEQYLSKVKVIKSIGEKIINFLEQIENFQKKLWLKKKFVIETNYCITLDRIPEILFKEIINNQEQIKEWNKLFKINKNEPLTAEFLKSNKNLVLDTKFFESEFVFKILSSIEDIDEKLDGVIINSDNFHALNLIENKYSNSLSSVYIDPPYNTGGDGFIYKDNYKHSSWLSFMENRINAAYQLINNDKGIFCSSIDKNEMFVFKQLLDSLLGEEAFVNAIVNVNNPKGRSDQRHLPTAHDNILFYSFSEAKSYGWNPPENVIRRYNKVDSEGKRYREIDLRKTGDNDLREDRPNMFYYFYYNEENNEFFVSKEKINNNEGYIEIIPLRADGREGRWRWGIETTEKNIENLIPKFMPSRKVWSVFEKDYLSDEERVMPTSVWAEKEVNSERATEQIIDLGFEKSDFPRPKPVGLLELLLRHILSNDGVILDFFAGSGTTAHALINLNREDEGNRKYILVEMGNHFEYVLKPRIQKAIYSKDWENGNPLSREGSSHMFKYICLESYEDSLNNIELKRTAQQEFALQNHMTSETKEEYYISYMLDIESEGSTSLINFEDFKNPFDYKMKISNGSETKLKRVDLVETFNYLIGIQINKIDYIRGFQIISGELRSGDNVLIIWRNLTESTNDDLEAFFLKQRYNSIDSEFDRIYVNGDNHLENLKIDENKWKVVLIEEEFKRLMFDVKDL</sequence>
<dbReference type="GO" id="GO:0009007">
    <property type="term" value="F:site-specific DNA-methyltransferase (adenine-specific) activity"/>
    <property type="evidence" value="ECO:0007669"/>
    <property type="project" value="UniProtKB-EC"/>
</dbReference>
<gene>
    <name evidence="7" type="ORF">J2X07_003740</name>
</gene>
<dbReference type="GO" id="GO:0032259">
    <property type="term" value="P:methylation"/>
    <property type="evidence" value="ECO:0007669"/>
    <property type="project" value="UniProtKB-KW"/>
</dbReference>
<dbReference type="InterPro" id="IPR029063">
    <property type="entry name" value="SAM-dependent_MTases_sf"/>
</dbReference>
<feature type="domain" description="DNA methylase N-4/N-6" evidence="6">
    <location>
        <begin position="465"/>
        <end position="786"/>
    </location>
</feature>
<dbReference type="InterPro" id="IPR002941">
    <property type="entry name" value="DNA_methylase_N4/N6"/>
</dbReference>
<keyword evidence="5" id="KW-0680">Restriction system</keyword>
<dbReference type="SUPFAM" id="SSF53335">
    <property type="entry name" value="S-adenosyl-L-methionine-dependent methyltransferases"/>
    <property type="match status" value="1"/>
</dbReference>
<evidence type="ECO:0000313" key="8">
    <source>
        <dbReference type="Proteomes" id="UP001258181"/>
    </source>
</evidence>
<evidence type="ECO:0000259" key="6">
    <source>
        <dbReference type="Pfam" id="PF01555"/>
    </source>
</evidence>
<keyword evidence="3 7" id="KW-0808">Transferase</keyword>
<dbReference type="RefSeq" id="WP_310262195.1">
    <property type="nucleotide sequence ID" value="NZ_JAVDWA010000010.1"/>
</dbReference>
<keyword evidence="8" id="KW-1185">Reference proteome</keyword>
<dbReference type="InterPro" id="IPR002052">
    <property type="entry name" value="DNA_methylase_N6_adenine_CS"/>
</dbReference>
<keyword evidence="2 7" id="KW-0489">Methyltransferase</keyword>
<evidence type="ECO:0000256" key="5">
    <source>
        <dbReference type="ARBA" id="ARBA00022747"/>
    </source>
</evidence>
<evidence type="ECO:0000313" key="7">
    <source>
        <dbReference type="EMBL" id="MDR7074743.1"/>
    </source>
</evidence>
<dbReference type="PRINTS" id="PR00506">
    <property type="entry name" value="D21N6MTFRASE"/>
</dbReference>
<dbReference type="InterPro" id="IPR002295">
    <property type="entry name" value="N4/N6-MTase_EcoPI_Mod-like"/>
</dbReference>
<evidence type="ECO:0000256" key="4">
    <source>
        <dbReference type="ARBA" id="ARBA00022691"/>
    </source>
</evidence>
<dbReference type="Proteomes" id="UP001258181">
    <property type="component" value="Unassembled WGS sequence"/>
</dbReference>
<name>A0ABU1U5R9_9BACL</name>
<accession>A0ABU1U5R9</accession>
<evidence type="ECO:0000256" key="1">
    <source>
        <dbReference type="ARBA" id="ARBA00006594"/>
    </source>
</evidence>
<dbReference type="EC" id="2.1.1.72" evidence="7"/>
<evidence type="ECO:0000256" key="3">
    <source>
        <dbReference type="ARBA" id="ARBA00022679"/>
    </source>
</evidence>
<protein>
    <submittedName>
        <fullName evidence="7">Adenine-specific DNA-methyltransferase</fullName>
        <ecNumber evidence="7">2.1.1.72</ecNumber>
    </submittedName>
</protein>
<dbReference type="PROSITE" id="PS00092">
    <property type="entry name" value="N6_MTASE"/>
    <property type="match status" value="1"/>
</dbReference>
<comment type="caution">
    <text evidence="7">The sequence shown here is derived from an EMBL/GenBank/DDBJ whole genome shotgun (WGS) entry which is preliminary data.</text>
</comment>
<reference evidence="7 8" key="1">
    <citation type="submission" date="2023-07" db="EMBL/GenBank/DDBJ databases">
        <title>Sorghum-associated microbial communities from plants grown in Nebraska, USA.</title>
        <authorList>
            <person name="Schachtman D."/>
        </authorList>
    </citation>
    <scope>NUCLEOTIDE SEQUENCE [LARGE SCALE GENOMIC DNA]</scope>
    <source>
        <strain evidence="7 8">BE211</strain>
    </source>
</reference>
<proteinExistence type="inferred from homology"/>
<organism evidence="7 8">
    <name type="scientific">Fictibacillus barbaricus</name>
    <dbReference type="NCBI Taxonomy" id="182136"/>
    <lineage>
        <taxon>Bacteria</taxon>
        <taxon>Bacillati</taxon>
        <taxon>Bacillota</taxon>
        <taxon>Bacilli</taxon>
        <taxon>Bacillales</taxon>
        <taxon>Fictibacillaceae</taxon>
        <taxon>Fictibacillus</taxon>
    </lineage>
</organism>